<feature type="compositionally biased region" description="Low complexity" evidence="5">
    <location>
        <begin position="221"/>
        <end position="246"/>
    </location>
</feature>
<dbReference type="InterPro" id="IPR051100">
    <property type="entry name" value="DnaJ_subfamily_B/C"/>
</dbReference>
<sequence>MESNKDEALKCLTIARKAMELGDYAKAVRFTEKSIRLFPTGQGEQLLSIVQKKNAEPRKPTAVPTSSTTPPKPHRAPEPVQERKYTIEQVRAVKTILACGKDYYKILSVDKSATDAQIKKAYRKQALQFHPDKNSAPGADEAFKLVAKAFDILSDSNKRAIHDEGGDADSSRGRSSAASYHQQQQYAYNRRSGDDVSPEDLFNMFFGGGMRNSFGPNMRAQQQQQRYRQQQQQQRNRQQYTRQQTRNGDDDLAGNLSQMMPIILISILAIFALLFSFEGEPLYTFRPAPPNTNLRTTRANNINYYVNPKVFDTTVKNNMHKFSRTERQIETDWVSELRLNCQSEQRHRANLLAQADGVLFGIVGRNEKAYRKAESMKMPNCDELRRLAPKIRG</sequence>
<evidence type="ECO:0000256" key="6">
    <source>
        <dbReference type="SAM" id="Phobius"/>
    </source>
</evidence>
<dbReference type="PANTHER" id="PTHR43908:SF3">
    <property type="entry name" value="AT29763P-RELATED"/>
    <property type="match status" value="1"/>
</dbReference>
<dbReference type="Pfam" id="PF09320">
    <property type="entry name" value="DUF1977"/>
    <property type="match status" value="1"/>
</dbReference>
<evidence type="ECO:0000256" key="2">
    <source>
        <dbReference type="ARBA" id="ARBA00022692"/>
    </source>
</evidence>
<evidence type="ECO:0000256" key="5">
    <source>
        <dbReference type="SAM" id="MobiDB-lite"/>
    </source>
</evidence>
<feature type="domain" description="J" evidence="7">
    <location>
        <begin position="102"/>
        <end position="166"/>
    </location>
</feature>
<comment type="caution">
    <text evidence="8">The sequence shown here is derived from an EMBL/GenBank/DDBJ whole genome shotgun (WGS) entry which is preliminary data.</text>
</comment>
<evidence type="ECO:0000256" key="4">
    <source>
        <dbReference type="ARBA" id="ARBA00023136"/>
    </source>
</evidence>
<evidence type="ECO:0000256" key="3">
    <source>
        <dbReference type="ARBA" id="ARBA00022989"/>
    </source>
</evidence>
<keyword evidence="3 6" id="KW-1133">Transmembrane helix</keyword>
<dbReference type="CDD" id="cd06257">
    <property type="entry name" value="DnaJ"/>
    <property type="match status" value="1"/>
</dbReference>
<dbReference type="InterPro" id="IPR015399">
    <property type="entry name" value="DUF1977_DnaJ-like"/>
</dbReference>
<dbReference type="Proteomes" id="UP001476247">
    <property type="component" value="Unassembled WGS sequence"/>
</dbReference>
<feature type="compositionally biased region" description="Low complexity" evidence="5">
    <location>
        <begin position="173"/>
        <end position="188"/>
    </location>
</feature>
<dbReference type="SUPFAM" id="SSF46565">
    <property type="entry name" value="Chaperone J-domain"/>
    <property type="match status" value="1"/>
</dbReference>
<dbReference type="Pfam" id="PF00226">
    <property type="entry name" value="DnaJ"/>
    <property type="match status" value="1"/>
</dbReference>
<keyword evidence="2 6" id="KW-0812">Transmembrane</keyword>
<evidence type="ECO:0000256" key="1">
    <source>
        <dbReference type="ARBA" id="ARBA00004167"/>
    </source>
</evidence>
<evidence type="ECO:0000259" key="7">
    <source>
        <dbReference type="PROSITE" id="PS50076"/>
    </source>
</evidence>
<accession>A0ABP9Y0S6</accession>
<feature type="compositionally biased region" description="Basic and acidic residues" evidence="5">
    <location>
        <begin position="161"/>
        <end position="172"/>
    </location>
</feature>
<keyword evidence="4 6" id="KW-0472">Membrane</keyword>
<evidence type="ECO:0000313" key="9">
    <source>
        <dbReference type="Proteomes" id="UP001476247"/>
    </source>
</evidence>
<dbReference type="PRINTS" id="PR00625">
    <property type="entry name" value="JDOMAIN"/>
</dbReference>
<dbReference type="EMBL" id="BAABUJ010000016">
    <property type="protein sequence ID" value="GAA5800610.1"/>
    <property type="molecule type" value="Genomic_DNA"/>
</dbReference>
<proteinExistence type="predicted"/>
<comment type="subcellular location">
    <subcellularLocation>
        <location evidence="1">Membrane</location>
        <topology evidence="1">Single-pass membrane protein</topology>
    </subcellularLocation>
</comment>
<dbReference type="SMART" id="SM00271">
    <property type="entry name" value="DnaJ"/>
    <property type="match status" value="1"/>
</dbReference>
<feature type="region of interest" description="Disordered" evidence="5">
    <location>
        <begin position="52"/>
        <end position="80"/>
    </location>
</feature>
<keyword evidence="9" id="KW-1185">Reference proteome</keyword>
<dbReference type="InterPro" id="IPR001623">
    <property type="entry name" value="DnaJ_domain"/>
</dbReference>
<reference evidence="8 9" key="1">
    <citation type="submission" date="2024-04" db="EMBL/GenBank/DDBJ databases">
        <title>genome sequences of Mucor flavus KT1a and Helicostylum pulchrum KT1b strains isolation_sourced from the surface of a dry-aged beef.</title>
        <authorList>
            <person name="Toyotome T."/>
            <person name="Hosono M."/>
            <person name="Torimaru M."/>
            <person name="Fukuda K."/>
            <person name="Mikami N."/>
        </authorList>
    </citation>
    <scope>NUCLEOTIDE SEQUENCE [LARGE SCALE GENOMIC DNA]</scope>
    <source>
        <strain evidence="8 9">KT1b</strain>
    </source>
</reference>
<protein>
    <recommendedName>
        <fullName evidence="7">J domain-containing protein</fullName>
    </recommendedName>
</protein>
<dbReference type="PANTHER" id="PTHR43908">
    <property type="entry name" value="AT29763P-RELATED"/>
    <property type="match status" value="1"/>
</dbReference>
<dbReference type="InterPro" id="IPR036869">
    <property type="entry name" value="J_dom_sf"/>
</dbReference>
<feature type="transmembrane region" description="Helical" evidence="6">
    <location>
        <begin position="259"/>
        <end position="277"/>
    </location>
</feature>
<dbReference type="Gene3D" id="1.10.287.110">
    <property type="entry name" value="DnaJ domain"/>
    <property type="match status" value="1"/>
</dbReference>
<name>A0ABP9Y0S6_9FUNG</name>
<gene>
    <name evidence="8" type="ORF">HPULCUR_006046</name>
</gene>
<organism evidence="8 9">
    <name type="scientific">Helicostylum pulchrum</name>
    <dbReference type="NCBI Taxonomy" id="562976"/>
    <lineage>
        <taxon>Eukaryota</taxon>
        <taxon>Fungi</taxon>
        <taxon>Fungi incertae sedis</taxon>
        <taxon>Mucoromycota</taxon>
        <taxon>Mucoromycotina</taxon>
        <taxon>Mucoromycetes</taxon>
        <taxon>Mucorales</taxon>
        <taxon>Mucorineae</taxon>
        <taxon>Mucoraceae</taxon>
        <taxon>Helicostylum</taxon>
    </lineage>
</organism>
<dbReference type="PROSITE" id="PS50076">
    <property type="entry name" value="DNAJ_2"/>
    <property type="match status" value="1"/>
</dbReference>
<evidence type="ECO:0000313" key="8">
    <source>
        <dbReference type="EMBL" id="GAA5800610.1"/>
    </source>
</evidence>
<feature type="region of interest" description="Disordered" evidence="5">
    <location>
        <begin position="161"/>
        <end position="195"/>
    </location>
</feature>
<feature type="region of interest" description="Disordered" evidence="5">
    <location>
        <begin position="213"/>
        <end position="252"/>
    </location>
</feature>
<feature type="compositionally biased region" description="Low complexity" evidence="5">
    <location>
        <begin position="60"/>
        <end position="69"/>
    </location>
</feature>